<dbReference type="EMBL" id="JAPQKS010000005">
    <property type="protein sequence ID" value="KAJ5225256.1"/>
    <property type="molecule type" value="Genomic_DNA"/>
</dbReference>
<dbReference type="OrthoDB" id="5426678at2759"/>
<accession>A0A9W9NSB0</accession>
<feature type="region of interest" description="Disordered" evidence="1">
    <location>
        <begin position="354"/>
        <end position="375"/>
    </location>
</feature>
<feature type="chain" id="PRO_5040763173" evidence="3">
    <location>
        <begin position="20"/>
        <end position="375"/>
    </location>
</feature>
<organism evidence="4 5">
    <name type="scientific">Penicillium chermesinum</name>
    <dbReference type="NCBI Taxonomy" id="63820"/>
    <lineage>
        <taxon>Eukaryota</taxon>
        <taxon>Fungi</taxon>
        <taxon>Dikarya</taxon>
        <taxon>Ascomycota</taxon>
        <taxon>Pezizomycotina</taxon>
        <taxon>Eurotiomycetes</taxon>
        <taxon>Eurotiomycetidae</taxon>
        <taxon>Eurotiales</taxon>
        <taxon>Aspergillaceae</taxon>
        <taxon>Penicillium</taxon>
    </lineage>
</organism>
<feature type="transmembrane region" description="Helical" evidence="2">
    <location>
        <begin position="218"/>
        <end position="244"/>
    </location>
</feature>
<feature type="signal peptide" evidence="3">
    <location>
        <begin position="1"/>
        <end position="19"/>
    </location>
</feature>
<evidence type="ECO:0000313" key="4">
    <source>
        <dbReference type="EMBL" id="KAJ5225256.1"/>
    </source>
</evidence>
<reference evidence="4" key="1">
    <citation type="submission" date="2022-11" db="EMBL/GenBank/DDBJ databases">
        <authorList>
            <person name="Petersen C."/>
        </authorList>
    </citation>
    <scope>NUCLEOTIDE SEQUENCE</scope>
    <source>
        <strain evidence="4">IBT 19713</strain>
    </source>
</reference>
<gene>
    <name evidence="4" type="ORF">N7468_006481</name>
</gene>
<evidence type="ECO:0000256" key="3">
    <source>
        <dbReference type="SAM" id="SignalP"/>
    </source>
</evidence>
<keyword evidence="3" id="KW-0732">Signal</keyword>
<keyword evidence="5" id="KW-1185">Reference proteome</keyword>
<reference evidence="4" key="2">
    <citation type="journal article" date="2023" name="IMA Fungus">
        <title>Comparative genomic study of the Penicillium genus elucidates a diverse pangenome and 15 lateral gene transfer events.</title>
        <authorList>
            <person name="Petersen C."/>
            <person name="Sorensen T."/>
            <person name="Nielsen M.R."/>
            <person name="Sondergaard T.E."/>
            <person name="Sorensen J.L."/>
            <person name="Fitzpatrick D.A."/>
            <person name="Frisvad J.C."/>
            <person name="Nielsen K.L."/>
        </authorList>
    </citation>
    <scope>NUCLEOTIDE SEQUENCE</scope>
    <source>
        <strain evidence="4">IBT 19713</strain>
    </source>
</reference>
<sequence>MRGGLFLAVLLCSFIHVLGLRTTPGSPCEDRCKKQGPTTNTTTAEISCLDTQYNSTSKGEDFEDCTTCLLESQFAIFSTGESDVEWGLYNLRFAASSCIFGEPAFASNVSSPCPVACEDVQNAVVYDINDPSVSNLNDWCSVSSFADNVINECEFCYNLTYNQVFLGNFLESIRYNCHFRASTGHPFDIAPSRIFREVLLPSSLSLPSSTPSPSHVNLGLVIALPVLAFVIILLGCTTCCFFFIRHRRRRTRGNRFQHHMYAGWNDPVSALHQGPGDFDHKAYADFRFQNQMHGGAFSGYGSPISPAQQYGLGVAGPFSPYHDNKGEQGHEMYGYYTQPTMAPVQETITETITETGPGSVPIPGPHAGPGNRIDE</sequence>
<proteinExistence type="predicted"/>
<evidence type="ECO:0000256" key="1">
    <source>
        <dbReference type="SAM" id="MobiDB-lite"/>
    </source>
</evidence>
<dbReference type="RefSeq" id="XP_058328667.1">
    <property type="nucleotide sequence ID" value="XM_058475777.1"/>
</dbReference>
<protein>
    <submittedName>
        <fullName evidence="4">Uncharacterized protein</fullName>
    </submittedName>
</protein>
<evidence type="ECO:0000256" key="2">
    <source>
        <dbReference type="SAM" id="Phobius"/>
    </source>
</evidence>
<name>A0A9W9NSB0_9EURO</name>
<keyword evidence="2" id="KW-0472">Membrane</keyword>
<keyword evidence="2" id="KW-1133">Transmembrane helix</keyword>
<comment type="caution">
    <text evidence="4">The sequence shown here is derived from an EMBL/GenBank/DDBJ whole genome shotgun (WGS) entry which is preliminary data.</text>
</comment>
<dbReference type="Proteomes" id="UP001150941">
    <property type="component" value="Unassembled WGS sequence"/>
</dbReference>
<keyword evidence="2" id="KW-0812">Transmembrane</keyword>
<dbReference type="GeneID" id="83203080"/>
<dbReference type="AlphaFoldDB" id="A0A9W9NSB0"/>
<evidence type="ECO:0000313" key="5">
    <source>
        <dbReference type="Proteomes" id="UP001150941"/>
    </source>
</evidence>